<dbReference type="RefSeq" id="WP_006229467.1">
    <property type="nucleotide sequence ID" value="NZ_CH724134.1"/>
</dbReference>
<evidence type="ECO:0000313" key="2">
    <source>
        <dbReference type="Proteomes" id="UP000003789"/>
    </source>
</evidence>
<proteinExistence type="predicted"/>
<dbReference type="Proteomes" id="UP000003789">
    <property type="component" value="Unassembled WGS sequence"/>
</dbReference>
<dbReference type="EMBL" id="AAPH01000040">
    <property type="protein sequence ID" value="EAS41107.1"/>
    <property type="molecule type" value="Genomic_DNA"/>
</dbReference>
<evidence type="ECO:0000313" key="1">
    <source>
        <dbReference type="EMBL" id="EAS41107.1"/>
    </source>
</evidence>
<dbReference type="HOGENOM" id="CLU_1667764_0_0_6"/>
<protein>
    <submittedName>
        <fullName evidence="1">Uncharacterized protein</fullName>
    </submittedName>
</protein>
<dbReference type="AlphaFoldDB" id="Q1YXZ0"/>
<comment type="caution">
    <text evidence="1">The sequence shown here is derived from an EMBL/GenBank/DDBJ whole genome shotgun (WGS) entry which is preliminary data.</text>
</comment>
<gene>
    <name evidence="1" type="ORF">P3TCK_07069</name>
</gene>
<accession>Q1YXZ0</accession>
<sequence>MKGISVLSANSEKGIIFEVNVFDEYTEFKSKYIDANTAIEINKSSRLTLAPNGFFYTSERSIENLDLLFNGNLAPFIMNKCGLSESFKSVAIDKNTTLSGDYEVTLTSNLLEDNICHIQRIETFNDNGVVTTSNEQYFISQNHGFIKYINSNGEILNN</sequence>
<reference evidence="1 2" key="1">
    <citation type="submission" date="2006-03" db="EMBL/GenBank/DDBJ databases">
        <authorList>
            <person name="Bartlett D.H."/>
            <person name="Valle G."/>
            <person name="Lauro F.M."/>
            <person name="Vezzi A."/>
            <person name="Simonato F."/>
            <person name="Eloe E."/>
            <person name="Vitulo N."/>
            <person name="Stratton T.K."/>
            <person name="D'angelo M."/>
            <person name="Ferriera S."/>
            <person name="Johnson J."/>
            <person name="Kravitz S."/>
            <person name="Beeson K."/>
            <person name="Sutton G."/>
            <person name="Rogers Y."/>
            <person name="Friedman R."/>
            <person name="Frazier M."/>
            <person name="Venter J.C."/>
        </authorList>
    </citation>
    <scope>NUCLEOTIDE SEQUENCE [LARGE SCALE GENOMIC DNA]</scope>
    <source>
        <strain evidence="1 2">3TCK</strain>
    </source>
</reference>
<organism evidence="1 2">
    <name type="scientific">Photobacterium profundum 3TCK</name>
    <dbReference type="NCBI Taxonomy" id="314280"/>
    <lineage>
        <taxon>Bacteria</taxon>
        <taxon>Pseudomonadati</taxon>
        <taxon>Pseudomonadota</taxon>
        <taxon>Gammaproteobacteria</taxon>
        <taxon>Vibrionales</taxon>
        <taxon>Vibrionaceae</taxon>
        <taxon>Photobacterium</taxon>
    </lineage>
</organism>
<name>Q1YXZ0_9GAMM</name>